<dbReference type="EMBL" id="JARVCO010000007">
    <property type="protein sequence ID" value="MDZ8118075.1"/>
    <property type="molecule type" value="Genomic_DNA"/>
</dbReference>
<evidence type="ECO:0000313" key="3">
    <source>
        <dbReference type="Proteomes" id="UP001290861"/>
    </source>
</evidence>
<keyword evidence="1" id="KW-0732">Signal</keyword>
<gene>
    <name evidence="2" type="ORF">P9H32_05485</name>
</gene>
<protein>
    <recommendedName>
        <fullName evidence="4">Lipoprotein</fullName>
    </recommendedName>
</protein>
<sequence length="288" mass="32638">MQLKLKRLCLGMLAVSLACSAVGGFKEREQEIKERSKAKKAKDAGKKVYSDNDDIAHVAFGSGTYPTASNASSGGFMSDFWGWLVMAPFAYRNDDPLTSMNSEQNVWSDEPRSLFPHHEVGQATVPYVRFDYNFQWAEESDAHDGRVEVGYRFVALQARMTRYSDREGVSLDHRQYYGLLRYGGCRPDFLPGSFEANIGAGVATYGGDLEDTTSGAFTFGLKYYPVEWGGIEFRPAFYRWDEIFIRDYDLSASLGARYFQVRAGYRWIWDQGVVDLRSGFYTGFTLSY</sequence>
<organism evidence="2 3">
    <name type="scientific">Pontiella agarivorans</name>
    <dbReference type="NCBI Taxonomy" id="3038953"/>
    <lineage>
        <taxon>Bacteria</taxon>
        <taxon>Pseudomonadati</taxon>
        <taxon>Kiritimatiellota</taxon>
        <taxon>Kiritimatiellia</taxon>
        <taxon>Kiritimatiellales</taxon>
        <taxon>Pontiellaceae</taxon>
        <taxon>Pontiella</taxon>
    </lineage>
</organism>
<keyword evidence="3" id="KW-1185">Reference proteome</keyword>
<dbReference type="RefSeq" id="WP_322607875.1">
    <property type="nucleotide sequence ID" value="NZ_JARVCO010000007.1"/>
</dbReference>
<evidence type="ECO:0000313" key="2">
    <source>
        <dbReference type="EMBL" id="MDZ8118075.1"/>
    </source>
</evidence>
<dbReference type="Proteomes" id="UP001290861">
    <property type="component" value="Unassembled WGS sequence"/>
</dbReference>
<feature type="signal peptide" evidence="1">
    <location>
        <begin position="1"/>
        <end position="20"/>
    </location>
</feature>
<reference evidence="2 3" key="1">
    <citation type="journal article" date="2024" name="Appl. Environ. Microbiol.">
        <title>Pontiella agarivorans sp. nov., a novel marine anaerobic bacterium capable of degrading macroalgal polysaccharides and fixing nitrogen.</title>
        <authorList>
            <person name="Liu N."/>
            <person name="Kivenson V."/>
            <person name="Peng X."/>
            <person name="Cui Z."/>
            <person name="Lankiewicz T.S."/>
            <person name="Gosselin K.M."/>
            <person name="English C.J."/>
            <person name="Blair E.M."/>
            <person name="O'Malley M.A."/>
            <person name="Valentine D.L."/>
        </authorList>
    </citation>
    <scope>NUCLEOTIDE SEQUENCE [LARGE SCALE GENOMIC DNA]</scope>
    <source>
        <strain evidence="2 3">NLcol2</strain>
    </source>
</reference>
<feature type="chain" id="PRO_5045961890" description="Lipoprotein" evidence="1">
    <location>
        <begin position="21"/>
        <end position="288"/>
    </location>
</feature>
<name>A0ABU5MV69_9BACT</name>
<evidence type="ECO:0000256" key="1">
    <source>
        <dbReference type="SAM" id="SignalP"/>
    </source>
</evidence>
<dbReference type="PROSITE" id="PS51257">
    <property type="entry name" value="PROKAR_LIPOPROTEIN"/>
    <property type="match status" value="1"/>
</dbReference>
<proteinExistence type="predicted"/>
<accession>A0ABU5MV69</accession>
<evidence type="ECO:0008006" key="4">
    <source>
        <dbReference type="Google" id="ProtNLM"/>
    </source>
</evidence>
<comment type="caution">
    <text evidence="2">The sequence shown here is derived from an EMBL/GenBank/DDBJ whole genome shotgun (WGS) entry which is preliminary data.</text>
</comment>